<keyword evidence="4" id="KW-1185">Reference proteome</keyword>
<evidence type="ECO:0000256" key="1">
    <source>
        <dbReference type="SAM" id="SignalP"/>
    </source>
</evidence>
<reference evidence="4" key="1">
    <citation type="submission" date="2017-04" db="EMBL/GenBank/DDBJ databases">
        <authorList>
            <person name="Varghese N."/>
            <person name="Submissions S."/>
        </authorList>
    </citation>
    <scope>NUCLEOTIDE SEQUENCE [LARGE SCALE GENOMIC DNA]</scope>
</reference>
<evidence type="ECO:0000313" key="4">
    <source>
        <dbReference type="Proteomes" id="UP000194474"/>
    </source>
</evidence>
<dbReference type="RefSeq" id="WP_086469110.1">
    <property type="nucleotide sequence ID" value="NZ_FXWK01000001.1"/>
</dbReference>
<feature type="signal peptide" evidence="1">
    <location>
        <begin position="1"/>
        <end position="28"/>
    </location>
</feature>
<evidence type="ECO:0000313" key="3">
    <source>
        <dbReference type="EMBL" id="SMQ62463.1"/>
    </source>
</evidence>
<feature type="chain" id="PRO_5012554468" description="DUF2147 domain-containing protein" evidence="1">
    <location>
        <begin position="29"/>
        <end position="188"/>
    </location>
</feature>
<evidence type="ECO:0000259" key="2">
    <source>
        <dbReference type="Pfam" id="PF09917"/>
    </source>
</evidence>
<dbReference type="OrthoDB" id="9811671at2"/>
<proteinExistence type="predicted"/>
<accession>A0A1Y6EQL7</accession>
<feature type="domain" description="DUF2147" evidence="2">
    <location>
        <begin position="42"/>
        <end position="167"/>
    </location>
</feature>
<dbReference type="InterPro" id="IPR019223">
    <property type="entry name" value="DUF2147"/>
</dbReference>
<dbReference type="Proteomes" id="UP000194474">
    <property type="component" value="Unassembled WGS sequence"/>
</dbReference>
<sequence>MQCTGRARLAAGLLAGVLSACGSVGAFAQTETVAVPPSPVEGVWRTQLLSEITISPCLDGFCGVLSHIVVPEGLLSGAEAEAAAAMTADQFFDHRNEDPALRTRPMLGLQILTLRAGAEPHVFDGEIYNPEDGKTYSGYVEIVGPDVIRLNGCVLFNVVCRGEDWSRVPAEDLAARLAAGAVQIAPAP</sequence>
<name>A0A1Y6EQL7_9HYPH</name>
<dbReference type="PANTHER" id="PTHR36919">
    <property type="entry name" value="BLR1215 PROTEIN"/>
    <property type="match status" value="1"/>
</dbReference>
<dbReference type="Pfam" id="PF09917">
    <property type="entry name" value="DUF2147"/>
    <property type="match status" value="1"/>
</dbReference>
<dbReference type="PROSITE" id="PS51257">
    <property type="entry name" value="PROKAR_LIPOPROTEIN"/>
    <property type="match status" value="1"/>
</dbReference>
<keyword evidence="1" id="KW-0732">Signal</keyword>
<protein>
    <recommendedName>
        <fullName evidence="2">DUF2147 domain-containing protein</fullName>
    </recommendedName>
</protein>
<dbReference type="PANTHER" id="PTHR36919:SF2">
    <property type="entry name" value="BLL6627 PROTEIN"/>
    <property type="match status" value="1"/>
</dbReference>
<gene>
    <name evidence="3" type="ORF">SAMN06295905_0670</name>
</gene>
<dbReference type="Gene3D" id="2.40.128.520">
    <property type="match status" value="1"/>
</dbReference>
<dbReference type="AlphaFoldDB" id="A0A1Y6EQL7"/>
<dbReference type="EMBL" id="FXWK01000001">
    <property type="protein sequence ID" value="SMQ62463.1"/>
    <property type="molecule type" value="Genomic_DNA"/>
</dbReference>
<organism evidence="3 4">
    <name type="scientific">Devosia lucknowensis</name>
    <dbReference type="NCBI Taxonomy" id="1096929"/>
    <lineage>
        <taxon>Bacteria</taxon>
        <taxon>Pseudomonadati</taxon>
        <taxon>Pseudomonadota</taxon>
        <taxon>Alphaproteobacteria</taxon>
        <taxon>Hyphomicrobiales</taxon>
        <taxon>Devosiaceae</taxon>
        <taxon>Devosia</taxon>
    </lineage>
</organism>